<dbReference type="PANTHER" id="PTHR43132:SF2">
    <property type="entry name" value="ARSENICAL RESISTANCE OPERON REPRESSOR ARSR-RELATED"/>
    <property type="match status" value="1"/>
</dbReference>
<feature type="domain" description="HTH arsR-type" evidence="4">
    <location>
        <begin position="1"/>
        <end position="94"/>
    </location>
</feature>
<evidence type="ECO:0000256" key="1">
    <source>
        <dbReference type="ARBA" id="ARBA00023015"/>
    </source>
</evidence>
<dbReference type="SUPFAM" id="SSF46785">
    <property type="entry name" value="Winged helix' DNA-binding domain"/>
    <property type="match status" value="1"/>
</dbReference>
<evidence type="ECO:0000256" key="3">
    <source>
        <dbReference type="ARBA" id="ARBA00023163"/>
    </source>
</evidence>
<dbReference type="InterPro" id="IPR011991">
    <property type="entry name" value="ArsR-like_HTH"/>
</dbReference>
<dbReference type="PRINTS" id="PR00778">
    <property type="entry name" value="HTHARSR"/>
</dbReference>
<dbReference type="PROSITE" id="PS50987">
    <property type="entry name" value="HTH_ARSR_2"/>
    <property type="match status" value="1"/>
</dbReference>
<protein>
    <submittedName>
        <fullName evidence="5">Transcriptional regulator, ArsR family</fullName>
    </submittedName>
</protein>
<dbReference type="RefSeq" id="WP_073346607.1">
    <property type="nucleotide sequence ID" value="NZ_FQVH01000066.1"/>
</dbReference>
<gene>
    <name evidence="5" type="ORF">SAMN02746089_02763</name>
</gene>
<dbReference type="InterPro" id="IPR001845">
    <property type="entry name" value="HTH_ArsR_DNA-bd_dom"/>
</dbReference>
<organism evidence="5 6">
    <name type="scientific">Caldanaerobius fijiensis DSM 17918</name>
    <dbReference type="NCBI Taxonomy" id="1121256"/>
    <lineage>
        <taxon>Bacteria</taxon>
        <taxon>Bacillati</taxon>
        <taxon>Bacillota</taxon>
        <taxon>Clostridia</taxon>
        <taxon>Thermoanaerobacterales</taxon>
        <taxon>Thermoanaerobacteraceae</taxon>
        <taxon>Caldanaerobius</taxon>
    </lineage>
</organism>
<dbReference type="InterPro" id="IPR051011">
    <property type="entry name" value="Metal_resp_trans_reg"/>
</dbReference>
<dbReference type="GO" id="GO:0003677">
    <property type="term" value="F:DNA binding"/>
    <property type="evidence" value="ECO:0007669"/>
    <property type="project" value="UniProtKB-KW"/>
</dbReference>
<dbReference type="InterPro" id="IPR036388">
    <property type="entry name" value="WH-like_DNA-bd_sf"/>
</dbReference>
<dbReference type="CDD" id="cd00090">
    <property type="entry name" value="HTH_ARSR"/>
    <property type="match status" value="1"/>
</dbReference>
<dbReference type="OrthoDB" id="9798835at2"/>
<evidence type="ECO:0000313" key="6">
    <source>
        <dbReference type="Proteomes" id="UP000184088"/>
    </source>
</evidence>
<dbReference type="AlphaFoldDB" id="A0A1M5FIN5"/>
<dbReference type="Pfam" id="PF01022">
    <property type="entry name" value="HTH_5"/>
    <property type="match status" value="1"/>
</dbReference>
<keyword evidence="6" id="KW-1185">Reference proteome</keyword>
<evidence type="ECO:0000256" key="2">
    <source>
        <dbReference type="ARBA" id="ARBA00023125"/>
    </source>
</evidence>
<dbReference type="InterPro" id="IPR036390">
    <property type="entry name" value="WH_DNA-bd_sf"/>
</dbReference>
<dbReference type="Proteomes" id="UP000184088">
    <property type="component" value="Unassembled WGS sequence"/>
</dbReference>
<dbReference type="NCBIfam" id="NF033788">
    <property type="entry name" value="HTH_metalloreg"/>
    <property type="match status" value="1"/>
</dbReference>
<name>A0A1M5FIN5_9THEO</name>
<accession>A0A1M5FIN5</accession>
<keyword evidence="2" id="KW-0238">DNA-binding</keyword>
<dbReference type="PANTHER" id="PTHR43132">
    <property type="entry name" value="ARSENICAL RESISTANCE OPERON REPRESSOR ARSR-RELATED"/>
    <property type="match status" value="1"/>
</dbReference>
<evidence type="ECO:0000313" key="5">
    <source>
        <dbReference type="EMBL" id="SHF91356.1"/>
    </source>
</evidence>
<dbReference type="STRING" id="1121256.SAMN02746089_02763"/>
<dbReference type="EMBL" id="FQVH01000066">
    <property type="protein sequence ID" value="SHF91356.1"/>
    <property type="molecule type" value="Genomic_DNA"/>
</dbReference>
<sequence>MNQLNSIRAEFYKALAHPTRIKILELLKNGEKCVCNIIEELGLEQSNVSQHLNVLKNQGIVASRREGTFVMYYVLNPRIYDLIDITDKILEMQLETVQKELRERRNKI</sequence>
<dbReference type="SMART" id="SM00418">
    <property type="entry name" value="HTH_ARSR"/>
    <property type="match status" value="1"/>
</dbReference>
<dbReference type="Gene3D" id="1.10.10.10">
    <property type="entry name" value="Winged helix-like DNA-binding domain superfamily/Winged helix DNA-binding domain"/>
    <property type="match status" value="1"/>
</dbReference>
<reference evidence="5 6" key="1">
    <citation type="submission" date="2016-11" db="EMBL/GenBank/DDBJ databases">
        <authorList>
            <person name="Jaros S."/>
            <person name="Januszkiewicz K."/>
            <person name="Wedrychowicz H."/>
        </authorList>
    </citation>
    <scope>NUCLEOTIDE SEQUENCE [LARGE SCALE GENOMIC DNA]</scope>
    <source>
        <strain evidence="5 6">DSM 17918</strain>
    </source>
</reference>
<dbReference type="GO" id="GO:0003700">
    <property type="term" value="F:DNA-binding transcription factor activity"/>
    <property type="evidence" value="ECO:0007669"/>
    <property type="project" value="InterPro"/>
</dbReference>
<evidence type="ECO:0000259" key="4">
    <source>
        <dbReference type="PROSITE" id="PS50987"/>
    </source>
</evidence>
<proteinExistence type="predicted"/>
<keyword evidence="3" id="KW-0804">Transcription</keyword>
<keyword evidence="1" id="KW-0805">Transcription regulation</keyword>